<organism evidence="3">
    <name type="scientific">Roseihalotalea indica</name>
    <dbReference type="NCBI Taxonomy" id="2867963"/>
    <lineage>
        <taxon>Bacteria</taxon>
        <taxon>Pseudomonadati</taxon>
        <taxon>Bacteroidota</taxon>
        <taxon>Cytophagia</taxon>
        <taxon>Cytophagales</taxon>
        <taxon>Catalimonadaceae</taxon>
        <taxon>Roseihalotalea</taxon>
    </lineage>
</organism>
<feature type="domain" description="Lantibiotic dehydratase N-terminal" evidence="1">
    <location>
        <begin position="49"/>
        <end position="701"/>
    </location>
</feature>
<reference evidence="3" key="1">
    <citation type="journal article" date="2023" name="Comput. Struct. Biotechnol. J.">
        <title>Discovery of a novel marine Bacteroidetes with a rich repertoire of carbohydrate-active enzymes.</title>
        <authorList>
            <person name="Chen B."/>
            <person name="Liu G."/>
            <person name="Chen Q."/>
            <person name="Wang H."/>
            <person name="Liu L."/>
            <person name="Tang K."/>
        </authorList>
    </citation>
    <scope>NUCLEOTIDE SEQUENCE</scope>
    <source>
        <strain evidence="3">TK19036</strain>
    </source>
</reference>
<gene>
    <name evidence="3" type="ORF">K4G66_16730</name>
</gene>
<name>A0AA49GGA1_9BACT</name>
<dbReference type="Pfam" id="PF14028">
    <property type="entry name" value="Lant_dehydr_C"/>
    <property type="match status" value="1"/>
</dbReference>
<proteinExistence type="predicted"/>
<protein>
    <submittedName>
        <fullName evidence="3">Lantibiotic dehydratase</fullName>
    </submittedName>
</protein>
<accession>A0AA49GGA1</accession>
<evidence type="ECO:0000259" key="2">
    <source>
        <dbReference type="Pfam" id="PF14028"/>
    </source>
</evidence>
<evidence type="ECO:0000259" key="1">
    <source>
        <dbReference type="Pfam" id="PF04738"/>
    </source>
</evidence>
<dbReference type="NCBIfam" id="TIGR03891">
    <property type="entry name" value="thiopep_ocin"/>
    <property type="match status" value="1"/>
</dbReference>
<reference evidence="3" key="2">
    <citation type="journal article" date="2024" name="Antonie Van Leeuwenhoek">
        <title>Roseihalotalea indica gen. nov., sp. nov., a halophilic Bacteroidetes from mesopelagic Southwest Indian Ocean with higher carbohydrate metabolic potential.</title>
        <authorList>
            <person name="Chen B."/>
            <person name="Zhang M."/>
            <person name="Lin D."/>
            <person name="Ye J."/>
            <person name="Tang K."/>
        </authorList>
    </citation>
    <scope>NUCLEOTIDE SEQUENCE</scope>
    <source>
        <strain evidence="3">TK19036</strain>
    </source>
</reference>
<feature type="domain" description="Thiopeptide-type bacteriocin biosynthesis" evidence="2">
    <location>
        <begin position="775"/>
        <end position="1046"/>
    </location>
</feature>
<dbReference type="InterPro" id="IPR023809">
    <property type="entry name" value="Thiopep_bacteriocin_synth_dom"/>
</dbReference>
<dbReference type="EMBL" id="CP120682">
    <property type="protein sequence ID" value="WKN34027.1"/>
    <property type="molecule type" value="Genomic_DNA"/>
</dbReference>
<evidence type="ECO:0000313" key="3">
    <source>
        <dbReference type="EMBL" id="WKN34027.1"/>
    </source>
</evidence>
<dbReference type="AlphaFoldDB" id="A0AA49GGA1"/>
<dbReference type="InterPro" id="IPR006827">
    <property type="entry name" value="Lant_deHydtase_N"/>
</dbReference>
<sequence>MHVLGLSDFYVLRRPAKAVDDIVVLNQLAAQHERIEGIQSVLKELFNSKEVSTAIYLSSPNLYRQLKSWSRGEDISPKKRKKLLLSLYKYYVRMSSRCTPYGMFAGCATGTIDGEHSEIEFLNHLHEPKYSARLDTRTVTRIVGFLKKSNLVKKNLKFQPNSSLYEISGSYRFIEYYLKEGVRSHVLSTVKKSAYIERALSFSKDQKYIDEIALELQGHGLSEEQATKLVDNLVRSQILVSEIDDIVTGEEYDDVLLSAISPIQGLENYGSALQEIKGTLQSESSINSYEKVRHILEDVFSIQASGNLVQVDTFYPTVRNNLNPKTVISLSENLECLLWLNHTRRAESLEDFRKKFFARYEKRCIPLTVALDSEVGIGYGISSGETSDYLPLLKGVQLPDDEDEDTIGWNKLSRLKQEKILEANRRKVLEVEITEDDIEKCASYVPPAEHIPESIYVIGSWLAKSFEEIDQGQAKFLLKRLAGPSAGTLLGRFCHGDSVLEERVRQSLQEEEKSDPEAVFAEIVHLPDAKMGNIIARPTLRAYEIPYLGTASVKQEYQLTADDLYLYVEYDQIVLFSKRLNKRVIPRLSSAHNYTMGLPLYKFLGDLQLQHNELNVSWDWAPFRKTTFLPRIKYKNIILSSARWYFRSEDFQEALNDSQLNTVAFFKTLREQWSIPKLVYTVEGDHQLLVDLDSPIATEVLRDHMLKADVVLYEFLSTPDQCPVKDHNGKSYANEVVIPLKKKVANKKVRDINFGSRINTLNTNMPKDFSLGSSWLYLKLYSGTKTSDKILTNILYPLTESLLESETISQWFFIRYADPEKHLRVRFYNAENANFWKDVLAALYPLLSEQMEQGAAYRIQTDTYKREVERYGTTTMPLTEQLFFNDSVAVTRFISLLIGNEGEQYRWLFAIRGVDMLLDDFGCTLEEKLMIIGQLRDRFFEEHKGDSKLKYDLDVKFRQERHKINSILDTSEDQKYPSAIRCFQDRSTSNRPIVREIYTCLNQEAGRLPSIQALMKSYIHMFLNRMFVSKQRLHELVVYHYMAKYYESSMAIEKNLLTKM</sequence>
<dbReference type="Pfam" id="PF04738">
    <property type="entry name" value="Lant_dehydr_N"/>
    <property type="match status" value="1"/>
</dbReference>